<organism evidence="1 2">
    <name type="scientific">Nemania bipapillata</name>
    <dbReference type="NCBI Taxonomy" id="110536"/>
    <lineage>
        <taxon>Eukaryota</taxon>
        <taxon>Fungi</taxon>
        <taxon>Dikarya</taxon>
        <taxon>Ascomycota</taxon>
        <taxon>Pezizomycotina</taxon>
        <taxon>Sordariomycetes</taxon>
        <taxon>Xylariomycetidae</taxon>
        <taxon>Xylariales</taxon>
        <taxon>Xylariaceae</taxon>
        <taxon>Nemania</taxon>
    </lineage>
</organism>
<evidence type="ECO:0000313" key="2">
    <source>
        <dbReference type="Proteomes" id="UP001153334"/>
    </source>
</evidence>
<name>A0ACC2J4M5_9PEZI</name>
<proteinExistence type="predicted"/>
<protein>
    <submittedName>
        <fullName evidence="1">Uncharacterized protein</fullName>
    </submittedName>
</protein>
<sequence length="4028" mass="441569">MDLSISKTDWEEEGANDVAAAGEDDLRAIWAWNHSLPETIEACVHHLIAEKVRKHPNAPAICAWDGDMTYQELDRLSTILSYHLTSLGVGAGDLVPLCFEKSMWTSVAMLGVMKSGAASVALDTTYPEARLKAIVRQSHAYSNKLVVLASVANEKLSRVLAIGPGNDCAIVIPEVLVRQHNAPSGPLATVRPSDTLYVVFTSGSTGTPKGVLISHSNFSSAITHQQVALGFREQQHRVFDFSSYAFDVAWSNILHTLVSGGCLCVPNNNDRQASITAAISTSGATYAHLTPTVSRLLDPKSAPGLRRVMFIGEKLTRSDVAPWGGTTVCNTYGPAECTVTNTIAFIERGLVEPGPAEPGETGLGKVEDPSIGKGYGTITWVVHPTGDALAAIGQPGELWLEGPLVGQGYLGDPIKTAASFINDPPWLLKGSSNYPGRRGRLYRTGDIVLYNPNGSLQFVGRKDEQVKINGQRVELGDVEHHVRCCLTSRSSEVDNHITTEVGVVAEIARPTTGSSAALLVVFLAIGEIANRMSSAEIAVAASWLPTSIHDELQRNLPSHMIPAFYLPIDKIPVTGTGKTDRRRLRDLVMGMTYEKLVASTLFRPQSRRKPATEAERWLQQCWAAVLDVDPNTVSSNDSFFHVGGDSIAAIRLVSVARRWNLFFSVADIFRSPHLEDLAQTLSTNVTPIQAITPFSLLGGNITEHAIRTQAAFHLEIANDQIVDVFPCTPLQEGLLALSAKRPGDYISRNIFQLRAGVDLRRFQISWQQMDLAHDILRTRIIDLPGCGLVQVVVKTNPAILTNGSSLSGYLAAEDHFYNVGLGSPLSHAALIIDKEIDARYFVWTIHHAIFDDWTTALLMHDVEQHYNAETDRKTAGEVYREAHGETHQAPVPFKAFVQYLSSLDQSAMANYWKDQLKGCEAIPFPTLPKLGYQPRANKTLQYAISDLQWPRNGITPSNILRASWALLQSRYSNTTDVVFGVVVTGRQAPVPGIDRIAGPTIATVPIRIRLDEKNMSTSELLLQVQFQSVNMLPYEQFGLSRIARLGDIELQSSAFQTLLVVQPKTGTEDSRGLPAVLDGRSGMSGTKDIQGLFTPLDEKLRTPGTIFDQFNTYALTIICQLDSRGLDLTLSFDGGVQEAKDIQRLAERLEAVIRQLCNAGEGTRISDISTTGKQDLDDIWSWNATVPESVEACVHDIIAETVQKQPGRPAICAWDGNLTYQQLSDLSTALARHLNASFGVGPGDLVPLCFEKSVWAPVAMLGVMKAGAASVAMDSTYPEARLRNIIHQAHAHSKRRLVLSSVANEGLCCVLTNTQPAHERLPGILADTQPANPCTIGVPEVLVRHPVDTLRWHPISAQPNDVVYVVFTSGSTGTPKGVVINHRNFSSAIRHQAAQRGLVPQSRVLNYSSYAFDAAWSDLLHSLAIGACVCIPSDEERRSDISRAIRSYQANFLTLTPTVERLIRAEDLAGIQTLRLVGEQVSKVDPQRWASVQVIHNAYGPAECTIESTFGQYSLHGQQANNIGKGCGAVTWVVHPDGGALVAVGQVGELWLEGPLVGQGYLGDVDRTAAAFIQDPPWLLEGGRRGRLYRTGDLVSYNTDGTLRFVGRKDNQVKVRGQRVELGEVETHIKQALGSVAAQVIVDVISPRNSPNPVLAAFISLPGYGDNTRETVADLTKGLSDTLAINLPLHMIPTIYVPIETIPTTGTSKTDRKKLRQIGQTVDLAESISSTLEDIPNAPANEIEVILAQVWAEVLNIAYNRVSVSAPFTRLGGDSISALHVVSRSRRQGLKVTVNNILRYQTIQKIAPACQLLDKGLKINNYKPEAVVDDAWDPSPIIQQLLERIGVCANNVLDVFPCTPLQGGVLLSVAKGTATYHIVQIWKCTAPTVSIVVEKLESAWRRVLARHSIFSTLFLETGGDQNFVQVQLRHSPVRICSLASGAEQPTQFLQSMERPEFAETQPPYQVTVSYALSGEVACRLDIHHALIDAMSIPILLADVSRFYSHDQIKETAPQFRHIVRQIVQPARSTAKQDHWKHYLADIAPCTISDAMLLVHKRDGAPVQNVTVAIAPSATHGLLTFCQSRSLTRATVIHVAWALVLARITGMRDVCFGYLASGRDIDGAEDLVGPLTNLLVSRVDVTMPASSVLEATAQHIINHLEFQHVSLAQIQQGLGLNGQLLFDTSITVRQEFQAREDDSMAIRFEGTFDEDPNDFAINLSADLDESKTEIYLTYRVDRVRPSLVREAVETFELAIAHLVNLGADHHQNESLYETFFRYQVGASEGQAEAVWRNRLEGVGAIRQYPDLPHRNNTEQAEPDHTTEYDIYNIDMIENTFPAAVLIWSSWALLLANYSNVEETTFGTTVPAPKATTPLNALPARVTLSKGACVSKLFQDVAAIHEEIERFRHISPRWIHQLLGEEGGRACAFRTVLQVLHPSADYNDDVRSTQMPLHGGVPLHVVCQVQPSSVHVEVRFDSTVLESAQVHRILCQFETVIRQLCHASPDKKIWDIGIISEQDLADIWSWNSNVPEVYDACIHELFAEVVRKQPNAPAVCAWDGELSYRELDDLSTRLAYYLTSFDARIGPGIIVPLCFEKSMWTSVAILGVMKAGAASVVIDCTYPEARLRAIVQQAQANSDPNHCLVLSSVANERLSRRLAETSGLNYNRTIVVPDVILGQNPVDVLSWHKVQTVQPSDILYVVFTSGSTGVPKGVCISHSNFSSAVMHQQASLGFQNTSRVYDFASYSFDVAWGNILHTFTAGACLCVPSQDDKANIASSIQALRATHAYLTPTVSRLVRSIDVPGLRTIIFSGEKLTQPDTTGWDSITALNAYGPAECTVTSTVASIQPDQAGDPSIGKGCGAVTWVVDPHGALAAIGQVGELWLEGPLVGQGYLGDPDKTSAAFIEDPPWLLQGAPHHPGRYGRLYRTGDLVSYTADGSLRFVGRVDDQVKIRGQRVELADVETNIRQALGNTSSPVLVATAVISPEGSPNPVLVAFVSLPGHNDDGHGALLSDAVAARTRGLNEKLASRLPPHMIPSAYIPIHTIPTTITDKIDRRQLLQVGQRLRLSDLAFHQPALRKVPSMRTEVILAEVWSDVLNVPYDQISIDVPFTRLGGDSITAIQVVSRSRTRGLAATVSGILRNHTIERIAPQCQLLQEEGEGALDDPELEPEAERENGAWDLSPIQQMFFDAHPQGLDHFNQSFLLRLLQEGISPEALGTAAKQLVSRHSMLRSRFRQNSNGKWEQYIVNQNDESAFSFSAYPNNTTSEAAEIQHLIRTRQTSINITLMKLPFFFTAHHLVVDLVSWRIIWRDMEQLLRGDTRALLPPVQNSFRSWTDLLQQQFSSSGSSSSTDVAAAGVLPFRWKSDFDSWGVAPSTNICKHARDYNVSLDGRTTSLLLGSSNTALRTEPVDLMVAVLVYSLHASFPDRPAPAMFFEGHGREPPEGKSIDLSETVGWFTTLCPIQVPLVHGSSLVDAVKLIKDVRRKMIGKAVPYFAVRSLDSNRQQHQGNIEFLFNYAGSYQQLESQQSIFRRVETDIAEVSPDLRRIALVEINALALHGQLRFSISIHQDMKHLCKLETWARNLGAVFSSSASDLASMPSAPTLTDFPLLTSVSYSELDYLVDQLATMGIAIGDVVDIFPCTPLQEGILLSVAKGTATYHVVQVWECTHSLGRPVVTQRLVSAWETVISRHTIFSVFFLEALGRQSRSQQAPGQQNFVQVQLRHALARVQYVRSSTSRPVGTLKNMDVPVFGATEPPYRVTVCEAVSGDASKVACRLDINHALIDATSLHVLLTDLAKAYDGHDQAMPPAPEFRTIVEQIGRSASDAKDDYWKQYLAGITPCVVPTTAVIRDPNNNDDDDDGYDTTIPITSSTASRLYAFCQSRNMTRSTLIQVAWGMVLAYLTGKRDTCFGYLVSGRDMAVHGVDAMVGPLINLLVSRIDVGDPAPAVLARTEQGVINHFEFQHVSLAQLQRGLGLRGRQLFNTGMTVRHRLDIVDDNGGPGIRFESALARDSSEASRHLCVRGP</sequence>
<reference evidence="1" key="1">
    <citation type="submission" date="2022-11" db="EMBL/GenBank/DDBJ databases">
        <title>Genome Sequence of Nemania bipapillata.</title>
        <authorList>
            <person name="Buettner E."/>
        </authorList>
    </citation>
    <scope>NUCLEOTIDE SEQUENCE</scope>
    <source>
        <strain evidence="1">CP14</strain>
    </source>
</reference>
<evidence type="ECO:0000313" key="1">
    <source>
        <dbReference type="EMBL" id="KAJ8122341.1"/>
    </source>
</evidence>
<accession>A0ACC2J4M5</accession>
<dbReference type="EMBL" id="JAPESX010000249">
    <property type="protein sequence ID" value="KAJ8122341.1"/>
    <property type="molecule type" value="Genomic_DNA"/>
</dbReference>
<dbReference type="Proteomes" id="UP001153334">
    <property type="component" value="Unassembled WGS sequence"/>
</dbReference>
<gene>
    <name evidence="1" type="ORF">ONZ43_g1440</name>
</gene>
<comment type="caution">
    <text evidence="1">The sequence shown here is derived from an EMBL/GenBank/DDBJ whole genome shotgun (WGS) entry which is preliminary data.</text>
</comment>
<keyword evidence="2" id="KW-1185">Reference proteome</keyword>